<comment type="caution">
    <text evidence="3">The sequence shown here is derived from an EMBL/GenBank/DDBJ whole genome shotgun (WGS) entry which is preliminary data.</text>
</comment>
<evidence type="ECO:0000313" key="3">
    <source>
        <dbReference type="EMBL" id="KAF9468105.1"/>
    </source>
</evidence>
<dbReference type="OrthoDB" id="3236720at2759"/>
<dbReference type="EMBL" id="MU150234">
    <property type="protein sequence ID" value="KAF9468105.1"/>
    <property type="molecule type" value="Genomic_DNA"/>
</dbReference>
<dbReference type="AlphaFoldDB" id="A0A9P5YG98"/>
<sequence length="219" mass="24378">MLTRFAIFLLSVSLIVFASPISNKRVWDPRDIIARNASEVTSFDEWGGIQSLKNFDSFNGQDNFDGSRNAQIIIVQEQQVVCRRQDARIIQQQLAILQELAKRIITEQICEVETQTIIFSQFHAGLGNFEGELQRKGGRQPGFDGDVARQIQRLVNDDGSINNTDFGFNGTDVGKRTIAPSGSNWDDNTSPESVQRALDAIKSAQNVSHAEPDLGEPKQ</sequence>
<gene>
    <name evidence="3" type="ORF">BDZ94DRAFT_1247193</name>
</gene>
<feature type="signal peptide" evidence="2">
    <location>
        <begin position="1"/>
        <end position="18"/>
    </location>
</feature>
<organism evidence="3 4">
    <name type="scientific">Collybia nuda</name>
    <dbReference type="NCBI Taxonomy" id="64659"/>
    <lineage>
        <taxon>Eukaryota</taxon>
        <taxon>Fungi</taxon>
        <taxon>Dikarya</taxon>
        <taxon>Basidiomycota</taxon>
        <taxon>Agaricomycotina</taxon>
        <taxon>Agaricomycetes</taxon>
        <taxon>Agaricomycetidae</taxon>
        <taxon>Agaricales</taxon>
        <taxon>Tricholomatineae</taxon>
        <taxon>Clitocybaceae</taxon>
        <taxon>Collybia</taxon>
    </lineage>
</organism>
<keyword evidence="2" id="KW-0732">Signal</keyword>
<evidence type="ECO:0000256" key="1">
    <source>
        <dbReference type="SAM" id="MobiDB-lite"/>
    </source>
</evidence>
<feature type="chain" id="PRO_5040324920" evidence="2">
    <location>
        <begin position="19"/>
        <end position="219"/>
    </location>
</feature>
<keyword evidence="4" id="KW-1185">Reference proteome</keyword>
<feature type="region of interest" description="Disordered" evidence="1">
    <location>
        <begin position="172"/>
        <end position="193"/>
    </location>
</feature>
<dbReference type="Proteomes" id="UP000807353">
    <property type="component" value="Unassembled WGS sequence"/>
</dbReference>
<protein>
    <submittedName>
        <fullName evidence="3">Uncharacterized protein</fullName>
    </submittedName>
</protein>
<feature type="compositionally biased region" description="Polar residues" evidence="1">
    <location>
        <begin position="180"/>
        <end position="193"/>
    </location>
</feature>
<reference evidence="3" key="1">
    <citation type="submission" date="2020-11" db="EMBL/GenBank/DDBJ databases">
        <authorList>
            <consortium name="DOE Joint Genome Institute"/>
            <person name="Ahrendt S."/>
            <person name="Riley R."/>
            <person name="Andreopoulos W."/>
            <person name="Labutti K."/>
            <person name="Pangilinan J."/>
            <person name="Ruiz-Duenas F.J."/>
            <person name="Barrasa J.M."/>
            <person name="Sanchez-Garcia M."/>
            <person name="Camarero S."/>
            <person name="Miyauchi S."/>
            <person name="Serrano A."/>
            <person name="Linde D."/>
            <person name="Babiker R."/>
            <person name="Drula E."/>
            <person name="Ayuso-Fernandez I."/>
            <person name="Pacheco R."/>
            <person name="Padilla G."/>
            <person name="Ferreira P."/>
            <person name="Barriuso J."/>
            <person name="Kellner H."/>
            <person name="Castanera R."/>
            <person name="Alfaro M."/>
            <person name="Ramirez L."/>
            <person name="Pisabarro A.G."/>
            <person name="Kuo A."/>
            <person name="Tritt A."/>
            <person name="Lipzen A."/>
            <person name="He G."/>
            <person name="Yan M."/>
            <person name="Ng V."/>
            <person name="Cullen D."/>
            <person name="Martin F."/>
            <person name="Rosso M.-N."/>
            <person name="Henrissat B."/>
            <person name="Hibbett D."/>
            <person name="Martinez A.T."/>
            <person name="Grigoriev I.V."/>
        </authorList>
    </citation>
    <scope>NUCLEOTIDE SEQUENCE</scope>
    <source>
        <strain evidence="3">CBS 247.69</strain>
    </source>
</reference>
<accession>A0A9P5YG98</accession>
<name>A0A9P5YG98_9AGAR</name>
<evidence type="ECO:0000313" key="4">
    <source>
        <dbReference type="Proteomes" id="UP000807353"/>
    </source>
</evidence>
<proteinExistence type="predicted"/>
<evidence type="ECO:0000256" key="2">
    <source>
        <dbReference type="SAM" id="SignalP"/>
    </source>
</evidence>